<dbReference type="EMBL" id="CAXDID020000022">
    <property type="protein sequence ID" value="CAL5988118.1"/>
    <property type="molecule type" value="Genomic_DNA"/>
</dbReference>
<name>A0AA86RP86_9EUKA</name>
<evidence type="ECO:0000313" key="3">
    <source>
        <dbReference type="Proteomes" id="UP001642409"/>
    </source>
</evidence>
<sequence length="289" mass="31138">MGSSGQQQIINQIVSSSTNPYNFGGLFTVALSTTIKVLQLISDSYQTHNTNYMVASGYLIGLSNLQSTITIMNVCLSINGIQQQVQQFGIIGYAKGNVQLSQISLTLSLQSTYFLQVGIIGLIESSSMLTQVSQVKSTTNLILMGSSSYGDIGTFGGSVPQQFLIINSVFAYNNNNNNYSTVSSGGISGFMNNCVIKVLNTVIQNSNIQSQNYCGGLFGTITSSNIYINSAKISQVHITSISLSYGIISGQSIANIYNIQQSQSISIYFNNNLQTDCLNLINTWSVTQC</sequence>
<dbReference type="Proteomes" id="UP001642409">
    <property type="component" value="Unassembled WGS sequence"/>
</dbReference>
<accession>A0AA86RP86</accession>
<reference evidence="1" key="1">
    <citation type="submission" date="2023-06" db="EMBL/GenBank/DDBJ databases">
        <authorList>
            <person name="Kurt Z."/>
        </authorList>
    </citation>
    <scope>NUCLEOTIDE SEQUENCE</scope>
</reference>
<reference evidence="2 3" key="2">
    <citation type="submission" date="2024-07" db="EMBL/GenBank/DDBJ databases">
        <authorList>
            <person name="Akdeniz Z."/>
        </authorList>
    </citation>
    <scope>NUCLEOTIDE SEQUENCE [LARGE SCALE GENOMIC DNA]</scope>
</reference>
<evidence type="ECO:0000313" key="1">
    <source>
        <dbReference type="EMBL" id="CAI9977133.1"/>
    </source>
</evidence>
<keyword evidence="3" id="KW-1185">Reference proteome</keyword>
<protein>
    <submittedName>
        <fullName evidence="2">Hypothetical_protein</fullName>
    </submittedName>
</protein>
<evidence type="ECO:0000313" key="2">
    <source>
        <dbReference type="EMBL" id="CAL5988118.1"/>
    </source>
</evidence>
<comment type="caution">
    <text evidence="1">The sequence shown here is derived from an EMBL/GenBank/DDBJ whole genome shotgun (WGS) entry which is preliminary data.</text>
</comment>
<dbReference type="EMBL" id="CATOUU010001177">
    <property type="protein sequence ID" value="CAI9977133.1"/>
    <property type="molecule type" value="Genomic_DNA"/>
</dbReference>
<proteinExistence type="predicted"/>
<gene>
    <name evidence="2" type="ORF">HINF_LOCUS10215</name>
    <name evidence="1" type="ORF">HINF_LOCUS64778</name>
</gene>
<dbReference type="AlphaFoldDB" id="A0AA86RP86"/>
<organism evidence="1">
    <name type="scientific">Hexamita inflata</name>
    <dbReference type="NCBI Taxonomy" id="28002"/>
    <lineage>
        <taxon>Eukaryota</taxon>
        <taxon>Metamonada</taxon>
        <taxon>Diplomonadida</taxon>
        <taxon>Hexamitidae</taxon>
        <taxon>Hexamitinae</taxon>
        <taxon>Hexamita</taxon>
    </lineage>
</organism>